<evidence type="ECO:0000313" key="2">
    <source>
        <dbReference type="Proteomes" id="UP001562425"/>
    </source>
</evidence>
<gene>
    <name evidence="1" type="ORF">pipiens_013178</name>
</gene>
<keyword evidence="2" id="KW-1185">Reference proteome</keyword>
<reference evidence="1 2" key="1">
    <citation type="submission" date="2024-05" db="EMBL/GenBank/DDBJ databases">
        <title>Culex pipiens pipiens assembly and annotation.</title>
        <authorList>
            <person name="Alout H."/>
            <person name="Durand T."/>
        </authorList>
    </citation>
    <scope>NUCLEOTIDE SEQUENCE [LARGE SCALE GENOMIC DNA]</scope>
    <source>
        <strain evidence="1">HA-2024</strain>
        <tissue evidence="1">Whole body</tissue>
    </source>
</reference>
<organism evidence="1 2">
    <name type="scientific">Culex pipiens pipiens</name>
    <name type="common">Northern house mosquito</name>
    <dbReference type="NCBI Taxonomy" id="38569"/>
    <lineage>
        <taxon>Eukaryota</taxon>
        <taxon>Metazoa</taxon>
        <taxon>Ecdysozoa</taxon>
        <taxon>Arthropoda</taxon>
        <taxon>Hexapoda</taxon>
        <taxon>Insecta</taxon>
        <taxon>Pterygota</taxon>
        <taxon>Neoptera</taxon>
        <taxon>Endopterygota</taxon>
        <taxon>Diptera</taxon>
        <taxon>Nematocera</taxon>
        <taxon>Culicoidea</taxon>
        <taxon>Culicidae</taxon>
        <taxon>Culicinae</taxon>
        <taxon>Culicini</taxon>
        <taxon>Culex</taxon>
        <taxon>Culex</taxon>
    </lineage>
</organism>
<dbReference type="Proteomes" id="UP001562425">
    <property type="component" value="Unassembled WGS sequence"/>
</dbReference>
<name>A0ABD1CZU9_CULPP</name>
<evidence type="ECO:0000313" key="1">
    <source>
        <dbReference type="EMBL" id="KAL1382855.1"/>
    </source>
</evidence>
<proteinExistence type="predicted"/>
<sequence>MFANEEALQTLLQVYRYTPIGDLGGKSPAEKMFGRPVRTISALLQPTKDVSPSSSARAEKQNDAFKMHGATQWTFSTAMPSSRRFIVPTPGNRSTEFGDYCLARADAALIVLRPFWIGRSGGSHSACSAWVNSCSSGRQRLGSLGRQL</sequence>
<accession>A0ABD1CZU9</accession>
<protein>
    <submittedName>
        <fullName evidence="1">Uncharacterized protein</fullName>
    </submittedName>
</protein>
<dbReference type="AlphaFoldDB" id="A0ABD1CZU9"/>
<dbReference type="EMBL" id="JBEHCU010008446">
    <property type="protein sequence ID" value="KAL1382855.1"/>
    <property type="molecule type" value="Genomic_DNA"/>
</dbReference>
<comment type="caution">
    <text evidence="1">The sequence shown here is derived from an EMBL/GenBank/DDBJ whole genome shotgun (WGS) entry which is preliminary data.</text>
</comment>